<accession>A0A652YM44</accession>
<feature type="transmembrane region" description="Helical" evidence="1">
    <location>
        <begin position="17"/>
        <end position="36"/>
    </location>
</feature>
<organism evidence="2">
    <name type="scientific">Nocardia globerula</name>
    <dbReference type="NCBI Taxonomy" id="1818"/>
    <lineage>
        <taxon>Bacteria</taxon>
        <taxon>Bacillati</taxon>
        <taxon>Actinomycetota</taxon>
        <taxon>Actinomycetes</taxon>
        <taxon>Mycobacteriales</taxon>
        <taxon>Nocardiaceae</taxon>
        <taxon>Nocardia</taxon>
    </lineage>
</organism>
<dbReference type="EMBL" id="VNIQ01000005">
    <property type="protein sequence ID" value="TYQ02918.1"/>
    <property type="molecule type" value="Genomic_DNA"/>
</dbReference>
<evidence type="ECO:0000313" key="2">
    <source>
        <dbReference type="EMBL" id="TYQ02918.1"/>
    </source>
</evidence>
<comment type="caution">
    <text evidence="2">The sequence shown here is derived from an EMBL/GenBank/DDBJ whole genome shotgun (WGS) entry which is preliminary data.</text>
</comment>
<name>A0A652YM44_NOCGL</name>
<dbReference type="AlphaFoldDB" id="A0A652YM44"/>
<protein>
    <submittedName>
        <fullName evidence="2">Uncharacterized protein</fullName>
    </submittedName>
</protein>
<proteinExistence type="predicted"/>
<keyword evidence="1" id="KW-0472">Membrane</keyword>
<sequence>MPVVRVIDMVTVRNGDVAAPFTMAVFMFRVLLMFCCHRKPFHWKNQSGDGERCLPCAIFCR</sequence>
<gene>
    <name evidence="2" type="ORF">FNL38_10567</name>
</gene>
<keyword evidence="1" id="KW-0812">Transmembrane</keyword>
<keyword evidence="1" id="KW-1133">Transmembrane helix</keyword>
<reference evidence="2" key="1">
    <citation type="submission" date="2019-07" db="EMBL/GenBank/DDBJ databases">
        <title>Genomic Encyclopedia of Type Strains, Phase IV (KMG-IV): sequencing the most valuable type-strain genomes for metagenomic binning, comparative biology and taxonomic classification.</title>
        <authorList>
            <person name="Goeker M."/>
        </authorList>
    </citation>
    <scope>NUCLEOTIDE SEQUENCE</scope>
    <source>
        <strain evidence="2">DSM 44596</strain>
    </source>
</reference>
<evidence type="ECO:0000256" key="1">
    <source>
        <dbReference type="SAM" id="Phobius"/>
    </source>
</evidence>